<proteinExistence type="predicted"/>
<reference evidence="1" key="1">
    <citation type="journal article" date="2019" name="bioRxiv">
        <title>The Genome of the Zebra Mussel, Dreissena polymorpha: A Resource for Invasive Species Research.</title>
        <authorList>
            <person name="McCartney M.A."/>
            <person name="Auch B."/>
            <person name="Kono T."/>
            <person name="Mallez S."/>
            <person name="Zhang Y."/>
            <person name="Obille A."/>
            <person name="Becker A."/>
            <person name="Abrahante J.E."/>
            <person name="Garbe J."/>
            <person name="Badalamenti J.P."/>
            <person name="Herman A."/>
            <person name="Mangelson H."/>
            <person name="Liachko I."/>
            <person name="Sullivan S."/>
            <person name="Sone E.D."/>
            <person name="Koren S."/>
            <person name="Silverstein K.A.T."/>
            <person name="Beckman K.B."/>
            <person name="Gohl D.M."/>
        </authorList>
    </citation>
    <scope>NUCLEOTIDE SEQUENCE</scope>
    <source>
        <strain evidence="1">Duluth1</strain>
        <tissue evidence="1">Whole animal</tissue>
    </source>
</reference>
<evidence type="ECO:0000313" key="1">
    <source>
        <dbReference type="EMBL" id="KAH3751950.1"/>
    </source>
</evidence>
<protein>
    <submittedName>
        <fullName evidence="1">Uncharacterized protein</fullName>
    </submittedName>
</protein>
<keyword evidence="2" id="KW-1185">Reference proteome</keyword>
<dbReference type="AlphaFoldDB" id="A0A9D4DNW6"/>
<organism evidence="1 2">
    <name type="scientific">Dreissena polymorpha</name>
    <name type="common">Zebra mussel</name>
    <name type="synonym">Mytilus polymorpha</name>
    <dbReference type="NCBI Taxonomy" id="45954"/>
    <lineage>
        <taxon>Eukaryota</taxon>
        <taxon>Metazoa</taxon>
        <taxon>Spiralia</taxon>
        <taxon>Lophotrochozoa</taxon>
        <taxon>Mollusca</taxon>
        <taxon>Bivalvia</taxon>
        <taxon>Autobranchia</taxon>
        <taxon>Heteroconchia</taxon>
        <taxon>Euheterodonta</taxon>
        <taxon>Imparidentia</taxon>
        <taxon>Neoheterodontei</taxon>
        <taxon>Myida</taxon>
        <taxon>Dreissenoidea</taxon>
        <taxon>Dreissenidae</taxon>
        <taxon>Dreissena</taxon>
    </lineage>
</organism>
<comment type="caution">
    <text evidence="1">The sequence shown here is derived from an EMBL/GenBank/DDBJ whole genome shotgun (WGS) entry which is preliminary data.</text>
</comment>
<evidence type="ECO:0000313" key="2">
    <source>
        <dbReference type="Proteomes" id="UP000828390"/>
    </source>
</evidence>
<dbReference type="EMBL" id="JAIWYP010000010">
    <property type="protein sequence ID" value="KAH3751950.1"/>
    <property type="molecule type" value="Genomic_DNA"/>
</dbReference>
<sequence length="72" mass="8625">MALRDHNEKQWMDSAEVDARPFLHYLQYLTYGELGEREKQLNSLLVLHSYIFDKRNQINLYHYETALNLLGP</sequence>
<name>A0A9D4DNW6_DREPO</name>
<accession>A0A9D4DNW6</accession>
<reference evidence="1" key="2">
    <citation type="submission" date="2020-11" db="EMBL/GenBank/DDBJ databases">
        <authorList>
            <person name="McCartney M.A."/>
            <person name="Auch B."/>
            <person name="Kono T."/>
            <person name="Mallez S."/>
            <person name="Becker A."/>
            <person name="Gohl D.M."/>
            <person name="Silverstein K.A.T."/>
            <person name="Koren S."/>
            <person name="Bechman K.B."/>
            <person name="Herman A."/>
            <person name="Abrahante J.E."/>
            <person name="Garbe J."/>
        </authorList>
    </citation>
    <scope>NUCLEOTIDE SEQUENCE</scope>
    <source>
        <strain evidence="1">Duluth1</strain>
        <tissue evidence="1">Whole animal</tissue>
    </source>
</reference>
<dbReference type="Proteomes" id="UP000828390">
    <property type="component" value="Unassembled WGS sequence"/>
</dbReference>
<gene>
    <name evidence="1" type="ORF">DPMN_186558</name>
</gene>